<dbReference type="Proteomes" id="UP000825935">
    <property type="component" value="Chromosome 10"/>
</dbReference>
<organism evidence="3 4">
    <name type="scientific">Ceratopteris richardii</name>
    <name type="common">Triangle waterfern</name>
    <dbReference type="NCBI Taxonomy" id="49495"/>
    <lineage>
        <taxon>Eukaryota</taxon>
        <taxon>Viridiplantae</taxon>
        <taxon>Streptophyta</taxon>
        <taxon>Embryophyta</taxon>
        <taxon>Tracheophyta</taxon>
        <taxon>Polypodiopsida</taxon>
        <taxon>Polypodiidae</taxon>
        <taxon>Polypodiales</taxon>
        <taxon>Pteridineae</taxon>
        <taxon>Pteridaceae</taxon>
        <taxon>Parkerioideae</taxon>
        <taxon>Ceratopteris</taxon>
    </lineage>
</organism>
<protein>
    <recommendedName>
        <fullName evidence="5">Pentatricopeptide repeat-containing protein</fullName>
    </recommendedName>
</protein>
<dbReference type="InterPro" id="IPR011990">
    <property type="entry name" value="TPR-like_helical_dom_sf"/>
</dbReference>
<reference evidence="3" key="1">
    <citation type="submission" date="2021-08" db="EMBL/GenBank/DDBJ databases">
        <title>WGS assembly of Ceratopteris richardii.</title>
        <authorList>
            <person name="Marchant D.B."/>
            <person name="Chen G."/>
            <person name="Jenkins J."/>
            <person name="Shu S."/>
            <person name="Leebens-Mack J."/>
            <person name="Grimwood J."/>
            <person name="Schmutz J."/>
            <person name="Soltis P."/>
            <person name="Soltis D."/>
            <person name="Chen Z.-H."/>
        </authorList>
    </citation>
    <scope>NUCLEOTIDE SEQUENCE</scope>
    <source>
        <strain evidence="3">Whitten #5841</strain>
        <tissue evidence="3">Leaf</tissue>
    </source>
</reference>
<dbReference type="PANTHER" id="PTHR47880:SF1">
    <property type="entry name" value="OS05G0353300 PROTEIN"/>
    <property type="match status" value="1"/>
</dbReference>
<comment type="caution">
    <text evidence="3">The sequence shown here is derived from an EMBL/GenBank/DDBJ whole genome shotgun (WGS) entry which is preliminary data.</text>
</comment>
<dbReference type="NCBIfam" id="TIGR00756">
    <property type="entry name" value="PPR"/>
    <property type="match status" value="1"/>
</dbReference>
<name>A0A8T2TZ50_CERRI</name>
<dbReference type="PANTHER" id="PTHR47880">
    <property type="entry name" value="OS05G0353300 PROTEIN"/>
    <property type="match status" value="1"/>
</dbReference>
<evidence type="ECO:0000256" key="2">
    <source>
        <dbReference type="PROSITE-ProRule" id="PRU00708"/>
    </source>
</evidence>
<evidence type="ECO:0000313" key="4">
    <source>
        <dbReference type="Proteomes" id="UP000825935"/>
    </source>
</evidence>
<evidence type="ECO:0008006" key="5">
    <source>
        <dbReference type="Google" id="ProtNLM"/>
    </source>
</evidence>
<sequence>MAVLQCYYVVQRALCRTHADNPTLSSHFCTHGRHRRKRSISCGMRIPFPYPYFVRPSLVQGRGNPRCRSSSLDGDRDAVVSAAIYELEVMVKEPQEVLGSMSDRLSAQDLQLILLYFSQSGRDAWYALEVYEWMQGVGRAGEEAYDLMMSIMFKWLMHLASSGRPLQEVKSLLQDMTCVGLKPEPDILQAIACTYWDKGSKDDALEFTLNCSDDDDDNQTTAVALMWRMLHSNGQRQAMDLLKRIHAKPKSKLSFHIYNVALLAAIAEQQEFTRNLRKLRVYQQKGMVHALDDGDNEMIRNYEKSIHLHAEQIASWALEEHQEEKAATIHQKLLAMYCVAGYGLEAMRALWRLKLTGKAVHAKFYNVVLGVCAYGNHQHAARLILDTMKQEGPVPDKTSYSALFGGFINGGHADQAITTFLEMMDEGFIPDKNTTLLAMKQLSRVNDIALIQKLSQRLVEAELVDPFILYLYIDDLKLSIILLL</sequence>
<dbReference type="AlphaFoldDB" id="A0A8T2TZ50"/>
<gene>
    <name evidence="3" type="ORF">KP509_10G022700</name>
</gene>
<accession>A0A8T2TZ50</accession>
<dbReference type="Gene3D" id="1.25.40.10">
    <property type="entry name" value="Tetratricopeptide repeat domain"/>
    <property type="match status" value="1"/>
</dbReference>
<evidence type="ECO:0000313" key="3">
    <source>
        <dbReference type="EMBL" id="KAH7426936.1"/>
    </source>
</evidence>
<feature type="repeat" description="PPR" evidence="2">
    <location>
        <begin position="396"/>
        <end position="430"/>
    </location>
</feature>
<keyword evidence="4" id="KW-1185">Reference proteome</keyword>
<dbReference type="OMA" id="RLLAMYV"/>
<dbReference type="EMBL" id="CM035415">
    <property type="protein sequence ID" value="KAH7426936.1"/>
    <property type="molecule type" value="Genomic_DNA"/>
</dbReference>
<proteinExistence type="predicted"/>
<keyword evidence="1" id="KW-0677">Repeat</keyword>
<dbReference type="InterPro" id="IPR002885">
    <property type="entry name" value="PPR_rpt"/>
</dbReference>
<dbReference type="OrthoDB" id="2019753at2759"/>
<evidence type="ECO:0000256" key="1">
    <source>
        <dbReference type="ARBA" id="ARBA00022737"/>
    </source>
</evidence>
<dbReference type="PROSITE" id="PS51375">
    <property type="entry name" value="PPR"/>
    <property type="match status" value="1"/>
</dbReference>